<evidence type="ECO:0000256" key="6">
    <source>
        <dbReference type="ARBA" id="ARBA00039017"/>
    </source>
</evidence>
<keyword evidence="10" id="KW-1185">Reference proteome</keyword>
<dbReference type="InterPro" id="IPR036380">
    <property type="entry name" value="Isochorismatase-like_sf"/>
</dbReference>
<evidence type="ECO:0000313" key="10">
    <source>
        <dbReference type="Proteomes" id="UP001062776"/>
    </source>
</evidence>
<dbReference type="SUPFAM" id="SSF52499">
    <property type="entry name" value="Isochorismatase-like hydrolases"/>
    <property type="match status" value="1"/>
</dbReference>
<comment type="pathway">
    <text evidence="5">Cofactor biosynthesis; nicotinate biosynthesis; nicotinate from nicotinamide: step 1/1.</text>
</comment>
<evidence type="ECO:0000256" key="1">
    <source>
        <dbReference type="ARBA" id="ARBA00006336"/>
    </source>
</evidence>
<proteinExistence type="inferred from homology"/>
<name>A0ABQ0Q1Z2_9PROT</name>
<reference evidence="9" key="1">
    <citation type="submission" date="2013-04" db="EMBL/GenBank/DDBJ databases">
        <title>The genome sequencing project of 58 acetic acid bacteria.</title>
        <authorList>
            <person name="Okamoto-Kainuma A."/>
            <person name="Ishikawa M."/>
            <person name="Umino S."/>
            <person name="Koizumi Y."/>
            <person name="Shiwa Y."/>
            <person name="Yoshikawa H."/>
            <person name="Matsutani M."/>
            <person name="Matsushita K."/>
        </authorList>
    </citation>
    <scope>NUCLEOTIDE SEQUENCE</scope>
    <source>
        <strain evidence="9">NRIC 0535</strain>
    </source>
</reference>
<dbReference type="CDD" id="cd01011">
    <property type="entry name" value="nicotinamidase"/>
    <property type="match status" value="1"/>
</dbReference>
<protein>
    <recommendedName>
        <fullName evidence="6">nicotinamidase</fullName>
        <ecNumber evidence="6">3.5.1.19</ecNumber>
    </recommendedName>
    <alternativeName>
        <fullName evidence="7">Nicotinamide deamidase</fullName>
    </alternativeName>
</protein>
<comment type="caution">
    <text evidence="9">The sequence shown here is derived from an EMBL/GenBank/DDBJ whole genome shotgun (WGS) entry which is preliminary data.</text>
</comment>
<keyword evidence="3" id="KW-0479">Metal-binding</keyword>
<evidence type="ECO:0000256" key="3">
    <source>
        <dbReference type="ARBA" id="ARBA00022723"/>
    </source>
</evidence>
<gene>
    <name evidence="9" type="ORF">AA0535_1281</name>
</gene>
<sequence length="190" mass="20168">MVPTLQNPARTALIIVDVQNDFLPGGALAVPKGDLILPPVNQLVRQDFAAIIATRDWHPAAHVSFISEGGPWPVHCVAGTAGADFPSELDRSRISHIIHKGLDPACDSYSGFFDNERRHSTGLNALLRGLSIEHVVLCGLALDFCVNATARDALKLGFTTTLIRSACRGIAPDDGPCLSALRDSGVTIAP</sequence>
<dbReference type="EMBL" id="BAPV01000009">
    <property type="protein sequence ID" value="GBQ87438.1"/>
    <property type="molecule type" value="Genomic_DNA"/>
</dbReference>
<dbReference type="PANTHER" id="PTHR11080:SF2">
    <property type="entry name" value="LD05707P"/>
    <property type="match status" value="1"/>
</dbReference>
<dbReference type="InterPro" id="IPR052347">
    <property type="entry name" value="Isochorismatase_Nicotinamidase"/>
</dbReference>
<dbReference type="Gene3D" id="3.40.50.850">
    <property type="entry name" value="Isochorismatase-like"/>
    <property type="match status" value="1"/>
</dbReference>
<comment type="similarity">
    <text evidence="1">Belongs to the isochorismatase family.</text>
</comment>
<dbReference type="InterPro" id="IPR000868">
    <property type="entry name" value="Isochorismatase-like_dom"/>
</dbReference>
<evidence type="ECO:0000313" key="9">
    <source>
        <dbReference type="EMBL" id="GBQ87438.1"/>
    </source>
</evidence>
<accession>A0ABQ0Q1Z2</accession>
<keyword evidence="4" id="KW-0378">Hydrolase</keyword>
<organism evidence="9 10">
    <name type="scientific">Asaia krungthepensis NRIC 0535</name>
    <dbReference type="NCBI Taxonomy" id="1307925"/>
    <lineage>
        <taxon>Bacteria</taxon>
        <taxon>Pseudomonadati</taxon>
        <taxon>Pseudomonadota</taxon>
        <taxon>Alphaproteobacteria</taxon>
        <taxon>Acetobacterales</taxon>
        <taxon>Acetobacteraceae</taxon>
        <taxon>Asaia</taxon>
    </lineage>
</organism>
<dbReference type="RefSeq" id="WP_264815119.1">
    <property type="nucleotide sequence ID" value="NZ_BAPV01000009.1"/>
</dbReference>
<evidence type="ECO:0000259" key="8">
    <source>
        <dbReference type="Pfam" id="PF00857"/>
    </source>
</evidence>
<feature type="domain" description="Isochorismatase-like" evidence="8">
    <location>
        <begin position="11"/>
        <end position="173"/>
    </location>
</feature>
<keyword evidence="2" id="KW-0662">Pyridine nucleotide biosynthesis</keyword>
<evidence type="ECO:0000256" key="4">
    <source>
        <dbReference type="ARBA" id="ARBA00022801"/>
    </source>
</evidence>
<dbReference type="PANTHER" id="PTHR11080">
    <property type="entry name" value="PYRAZINAMIDASE/NICOTINAMIDASE"/>
    <property type="match status" value="1"/>
</dbReference>
<dbReference type="Proteomes" id="UP001062776">
    <property type="component" value="Unassembled WGS sequence"/>
</dbReference>
<dbReference type="EC" id="3.5.1.19" evidence="6"/>
<evidence type="ECO:0000256" key="7">
    <source>
        <dbReference type="ARBA" id="ARBA00043224"/>
    </source>
</evidence>
<dbReference type="Pfam" id="PF00857">
    <property type="entry name" value="Isochorismatase"/>
    <property type="match status" value="1"/>
</dbReference>
<evidence type="ECO:0000256" key="2">
    <source>
        <dbReference type="ARBA" id="ARBA00022642"/>
    </source>
</evidence>
<evidence type="ECO:0000256" key="5">
    <source>
        <dbReference type="ARBA" id="ARBA00037900"/>
    </source>
</evidence>